<gene>
    <name evidence="2" type="ORF">B0H94_10488</name>
</gene>
<dbReference type="SUPFAM" id="SSF51905">
    <property type="entry name" value="FAD/NAD(P)-binding domain"/>
    <property type="match status" value="1"/>
</dbReference>
<dbReference type="RefSeq" id="WP_181315254.1">
    <property type="nucleotide sequence ID" value="NZ_PYAV01000004.1"/>
</dbReference>
<evidence type="ECO:0000259" key="1">
    <source>
        <dbReference type="Pfam" id="PF07992"/>
    </source>
</evidence>
<reference evidence="2 3" key="1">
    <citation type="submission" date="2018-03" db="EMBL/GenBank/DDBJ databases">
        <title>Genomic Encyclopedia of Type Strains, Phase III (KMG-III): the genomes of soil and plant-associated and newly described type strains.</title>
        <authorList>
            <person name="Whitman W."/>
        </authorList>
    </citation>
    <scope>NUCLEOTIDE SEQUENCE [LARGE SCALE GENOMIC DNA]</scope>
    <source>
        <strain evidence="2 3">CGMCC 1.07653</strain>
    </source>
</reference>
<dbReference type="InterPro" id="IPR023753">
    <property type="entry name" value="FAD/NAD-binding_dom"/>
</dbReference>
<dbReference type="PANTHER" id="PTHR38663:SF1">
    <property type="entry name" value="L-ORNITHINE N(5)-MONOOXYGENASE"/>
    <property type="match status" value="1"/>
</dbReference>
<keyword evidence="3" id="KW-1185">Reference proteome</keyword>
<dbReference type="Gene3D" id="3.50.50.60">
    <property type="entry name" value="FAD/NAD(P)-binding domain"/>
    <property type="match status" value="1"/>
</dbReference>
<keyword evidence="2" id="KW-0560">Oxidoreductase</keyword>
<sequence>MVEWLIIGGGIHGSTMFTHLRKMLGVKASQIAWVDPAEEPLAVWKRCTSAVHMTDLRSPGVHHIDTTPFSFIHYAKENRHLFERAPFSGHYKHPSLEAFDMHADATLEDLNWRESWVQGNVVKLQRTSENGWFVLLNSKHGIHARQVILAIGASEAPNIPNFLKPDRASGCYHVFSQEMPSIPKLTGQVAVIGGGITGAQAALAASQGSAAHVTLASGKDLQIQRFDSDPGWLGPKYMKAFNKEKDTTVRRDILTKARHRGSMPRKFYQMLKQHIKDGRITLSEQRVTNASQTQSWQLELADGEALEADHLLLATGFQQKMPGKSWLQPLIDDCDLSTAPCGYPIVDSENLAWHQGLYVMGPLAELELGPVSRNIAGAQRAARRICASQPALVHAE</sequence>
<accession>A0A2P8HQK1</accession>
<dbReference type="Pfam" id="PF07992">
    <property type="entry name" value="Pyr_redox_2"/>
    <property type="match status" value="1"/>
</dbReference>
<dbReference type="EMBL" id="PYAV01000004">
    <property type="protein sequence ID" value="PSL48488.1"/>
    <property type="molecule type" value="Genomic_DNA"/>
</dbReference>
<dbReference type="GO" id="GO:0004497">
    <property type="term" value="F:monooxygenase activity"/>
    <property type="evidence" value="ECO:0007669"/>
    <property type="project" value="UniProtKB-KW"/>
</dbReference>
<comment type="caution">
    <text evidence="2">The sequence shown here is derived from an EMBL/GenBank/DDBJ whole genome shotgun (WGS) entry which is preliminary data.</text>
</comment>
<dbReference type="AlphaFoldDB" id="A0A2P8HQK1"/>
<organism evidence="2 3">
    <name type="scientific">Salsuginibacillus halophilus</name>
    <dbReference type="NCBI Taxonomy" id="517424"/>
    <lineage>
        <taxon>Bacteria</taxon>
        <taxon>Bacillati</taxon>
        <taxon>Bacillota</taxon>
        <taxon>Bacilli</taxon>
        <taxon>Bacillales</taxon>
        <taxon>Bacillaceae</taxon>
        <taxon>Salsuginibacillus</taxon>
    </lineage>
</organism>
<name>A0A2P8HQK1_9BACI</name>
<feature type="domain" description="FAD/NAD(P)-binding" evidence="1">
    <location>
        <begin position="5"/>
        <end position="375"/>
    </location>
</feature>
<evidence type="ECO:0000313" key="3">
    <source>
        <dbReference type="Proteomes" id="UP000242310"/>
    </source>
</evidence>
<dbReference type="Proteomes" id="UP000242310">
    <property type="component" value="Unassembled WGS sequence"/>
</dbReference>
<proteinExistence type="predicted"/>
<protein>
    <submittedName>
        <fullName evidence="2">NADPH-dependent L-lysine 6-monooxygenase-like protein</fullName>
    </submittedName>
</protein>
<dbReference type="PRINTS" id="PR00368">
    <property type="entry name" value="FADPNR"/>
</dbReference>
<dbReference type="InterPro" id="IPR036188">
    <property type="entry name" value="FAD/NAD-bd_sf"/>
</dbReference>
<keyword evidence="2" id="KW-0503">Monooxygenase</keyword>
<dbReference type="PANTHER" id="PTHR38663">
    <property type="match status" value="1"/>
</dbReference>
<evidence type="ECO:0000313" key="2">
    <source>
        <dbReference type="EMBL" id="PSL48488.1"/>
    </source>
</evidence>